<dbReference type="Proteomes" id="UP000052237">
    <property type="component" value="Unassembled WGS sequence"/>
</dbReference>
<organism evidence="1 2">
    <name type="scientific">Campylobacter hyointestinalis subsp. hyointestinalis</name>
    <dbReference type="NCBI Taxonomy" id="91352"/>
    <lineage>
        <taxon>Bacteria</taxon>
        <taxon>Pseudomonadati</taxon>
        <taxon>Campylobacterota</taxon>
        <taxon>Epsilonproteobacteria</taxon>
        <taxon>Campylobacterales</taxon>
        <taxon>Campylobacteraceae</taxon>
        <taxon>Campylobacter</taxon>
    </lineage>
</organism>
<protein>
    <recommendedName>
        <fullName evidence="3">DUF1018 domain-containing protein</fullName>
    </recommendedName>
</protein>
<dbReference type="AlphaFoldDB" id="A0A0S4SDP2"/>
<accession>A0A0S4SDP2</accession>
<gene>
    <name evidence="1" type="ORF">ERS686654_01423</name>
</gene>
<dbReference type="RefSeq" id="WP_059435243.1">
    <property type="nucleotide sequence ID" value="NZ_FAVB01000003.1"/>
</dbReference>
<dbReference type="EMBL" id="FAVB01000003">
    <property type="protein sequence ID" value="CUU83491.1"/>
    <property type="molecule type" value="Genomic_DNA"/>
</dbReference>
<proteinExistence type="predicted"/>
<comment type="caution">
    <text evidence="1">The sequence shown here is derived from an EMBL/GenBank/DDBJ whole genome shotgun (WGS) entry which is preliminary data.</text>
</comment>
<reference evidence="1 2" key="1">
    <citation type="submission" date="2015-11" db="EMBL/GenBank/DDBJ databases">
        <authorList>
            <consortium name="Pathogen Informatics"/>
        </authorList>
    </citation>
    <scope>NUCLEOTIDE SEQUENCE [LARGE SCALE GENOMIC DNA]</scope>
    <source>
        <strain evidence="1 2">006A-0059</strain>
    </source>
</reference>
<keyword evidence="2" id="KW-1185">Reference proteome</keyword>
<evidence type="ECO:0000313" key="2">
    <source>
        <dbReference type="Proteomes" id="UP000052237"/>
    </source>
</evidence>
<name>A0A0S4SDP2_CAMHY</name>
<evidence type="ECO:0008006" key="3">
    <source>
        <dbReference type="Google" id="ProtNLM"/>
    </source>
</evidence>
<evidence type="ECO:0000313" key="1">
    <source>
        <dbReference type="EMBL" id="CUU83491.1"/>
    </source>
</evidence>
<sequence length="147" mass="16938">MTEKQAMLRRQLLSKIHTHKRYKELKTSDAWETFLDCHFKICSSAKLSIKELYSCLDLLNGAINSVDEIDLKGREVIARDKKAISSAAQVNRIKELMKIIGWDELTLKKFIIKQLKIIADPFKMSVKNSSKLIYILEKIAKAKDKKA</sequence>